<accession>A0A379DD11</accession>
<dbReference type="InterPro" id="IPR010181">
    <property type="entry name" value="CGCAxxGCC_motif"/>
</dbReference>
<reference evidence="1 2" key="1">
    <citation type="submission" date="2018-06" db="EMBL/GenBank/DDBJ databases">
        <authorList>
            <consortium name="Pathogen Informatics"/>
            <person name="Doyle S."/>
        </authorList>
    </citation>
    <scope>NUCLEOTIDE SEQUENCE [LARGE SCALE GENOMIC DNA]</scope>
    <source>
        <strain evidence="1 2">NCTC11088</strain>
    </source>
</reference>
<name>A0A379DD11_9FIRM</name>
<gene>
    <name evidence="1" type="ORF">NCTC11088_01278</name>
</gene>
<dbReference type="EMBL" id="UGTH01000001">
    <property type="protein sequence ID" value="SUB75481.1"/>
    <property type="molecule type" value="Genomic_DNA"/>
</dbReference>
<organism evidence="1 2">
    <name type="scientific">Peptoniphilus indolicus</name>
    <dbReference type="NCBI Taxonomy" id="33030"/>
    <lineage>
        <taxon>Bacteria</taxon>
        <taxon>Bacillati</taxon>
        <taxon>Bacillota</taxon>
        <taxon>Tissierellia</taxon>
        <taxon>Tissierellales</taxon>
        <taxon>Peptoniphilaceae</taxon>
        <taxon>Peptoniphilus</taxon>
    </lineage>
</organism>
<dbReference type="RefSeq" id="WP_004819823.1">
    <property type="nucleotide sequence ID" value="NZ_UGTH01000001.1"/>
</dbReference>
<evidence type="ECO:0000313" key="1">
    <source>
        <dbReference type="EMBL" id="SUB75481.1"/>
    </source>
</evidence>
<dbReference type="NCBIfam" id="TIGR01909">
    <property type="entry name" value="C_GCAxxG_C_C"/>
    <property type="match status" value="1"/>
</dbReference>
<protein>
    <submittedName>
        <fullName evidence="1">C_GCAxxG_C_C family protein</fullName>
    </submittedName>
</protein>
<evidence type="ECO:0000313" key="2">
    <source>
        <dbReference type="Proteomes" id="UP000254777"/>
    </source>
</evidence>
<dbReference type="Pfam" id="PF09719">
    <property type="entry name" value="C_GCAxxG_C_C"/>
    <property type="match status" value="1"/>
</dbReference>
<dbReference type="AlphaFoldDB" id="A0A379DD11"/>
<proteinExistence type="predicted"/>
<dbReference type="Proteomes" id="UP000254777">
    <property type="component" value="Unassembled WGS sequence"/>
</dbReference>
<sequence length="138" mass="15572">MNRELVMKFLTNGYNCSQSVLCYFAEEFNLDHLAAKRIAEAFESGQFQGTTCGAVCGAYMVLGLKYGSDKPDHRQIMESKINEFNKLFKEKYNSILCRDLLGEDISAKDGLEKIINQGLLEKVCPNAIFTSIEILEKI</sequence>